<evidence type="ECO:0000313" key="8">
    <source>
        <dbReference type="EMBL" id="KAH6871435.1"/>
    </source>
</evidence>
<proteinExistence type="predicted"/>
<feature type="transmembrane region" description="Helical" evidence="6">
    <location>
        <begin position="338"/>
        <end position="357"/>
    </location>
</feature>
<dbReference type="Proteomes" id="UP000777438">
    <property type="component" value="Unassembled WGS sequence"/>
</dbReference>
<keyword evidence="3 6" id="KW-0812">Transmembrane</keyword>
<feature type="domain" description="ABC-2 type transporter transmembrane" evidence="7">
    <location>
        <begin position="61"/>
        <end position="277"/>
    </location>
</feature>
<comment type="caution">
    <text evidence="8">The sequence shown here is derived from an EMBL/GenBank/DDBJ whole genome shotgun (WGS) entry which is preliminary data.</text>
</comment>
<evidence type="ECO:0000256" key="5">
    <source>
        <dbReference type="ARBA" id="ARBA00023136"/>
    </source>
</evidence>
<gene>
    <name evidence="8" type="ORF">B0T10DRAFT_533570</name>
</gene>
<reference evidence="8 9" key="1">
    <citation type="journal article" date="2021" name="Nat. Commun.">
        <title>Genetic determinants of endophytism in the Arabidopsis root mycobiome.</title>
        <authorList>
            <person name="Mesny F."/>
            <person name="Miyauchi S."/>
            <person name="Thiergart T."/>
            <person name="Pickel B."/>
            <person name="Atanasova L."/>
            <person name="Karlsson M."/>
            <person name="Huettel B."/>
            <person name="Barry K.W."/>
            <person name="Haridas S."/>
            <person name="Chen C."/>
            <person name="Bauer D."/>
            <person name="Andreopoulos W."/>
            <person name="Pangilinan J."/>
            <person name="LaButti K."/>
            <person name="Riley R."/>
            <person name="Lipzen A."/>
            <person name="Clum A."/>
            <person name="Drula E."/>
            <person name="Henrissat B."/>
            <person name="Kohler A."/>
            <person name="Grigoriev I.V."/>
            <person name="Martin F.M."/>
            <person name="Hacquard S."/>
        </authorList>
    </citation>
    <scope>NUCLEOTIDE SEQUENCE [LARGE SCALE GENOMIC DNA]</scope>
    <source>
        <strain evidence="8 9">MPI-CAGE-CH-0241</strain>
    </source>
</reference>
<evidence type="ECO:0000313" key="9">
    <source>
        <dbReference type="Proteomes" id="UP000777438"/>
    </source>
</evidence>
<protein>
    <submittedName>
        <fullName evidence="8">Multidrug resistance protein CDR1</fullName>
    </submittedName>
</protein>
<dbReference type="PANTHER" id="PTHR19241">
    <property type="entry name" value="ATP-BINDING CASSETTE TRANSPORTER"/>
    <property type="match status" value="1"/>
</dbReference>
<keyword evidence="2" id="KW-0813">Transport</keyword>
<dbReference type="OrthoDB" id="245989at2759"/>
<evidence type="ECO:0000259" key="7">
    <source>
        <dbReference type="Pfam" id="PF01061"/>
    </source>
</evidence>
<dbReference type="EMBL" id="JAGPYM010000055">
    <property type="protein sequence ID" value="KAH6871435.1"/>
    <property type="molecule type" value="Genomic_DNA"/>
</dbReference>
<evidence type="ECO:0000256" key="6">
    <source>
        <dbReference type="SAM" id="Phobius"/>
    </source>
</evidence>
<dbReference type="GO" id="GO:0140359">
    <property type="term" value="F:ABC-type transporter activity"/>
    <property type="evidence" value="ECO:0007669"/>
    <property type="project" value="InterPro"/>
</dbReference>
<keyword evidence="5 6" id="KW-0472">Membrane</keyword>
<keyword evidence="4 6" id="KW-1133">Transmembrane helix</keyword>
<comment type="subcellular location">
    <subcellularLocation>
        <location evidence="1">Membrane</location>
        <topology evidence="1">Multi-pass membrane protein</topology>
    </subcellularLocation>
</comment>
<evidence type="ECO:0000256" key="3">
    <source>
        <dbReference type="ARBA" id="ARBA00022692"/>
    </source>
</evidence>
<dbReference type="AlphaFoldDB" id="A0A9P9AKC4"/>
<organism evidence="8 9">
    <name type="scientific">Thelonectria olida</name>
    <dbReference type="NCBI Taxonomy" id="1576542"/>
    <lineage>
        <taxon>Eukaryota</taxon>
        <taxon>Fungi</taxon>
        <taxon>Dikarya</taxon>
        <taxon>Ascomycota</taxon>
        <taxon>Pezizomycotina</taxon>
        <taxon>Sordariomycetes</taxon>
        <taxon>Hypocreomycetidae</taxon>
        <taxon>Hypocreales</taxon>
        <taxon>Nectriaceae</taxon>
        <taxon>Thelonectria</taxon>
    </lineage>
</organism>
<evidence type="ECO:0000256" key="4">
    <source>
        <dbReference type="ARBA" id="ARBA00022989"/>
    </source>
</evidence>
<dbReference type="GO" id="GO:0016020">
    <property type="term" value="C:membrane"/>
    <property type="evidence" value="ECO:0007669"/>
    <property type="project" value="UniProtKB-SubCell"/>
</dbReference>
<evidence type="ECO:0000256" key="1">
    <source>
        <dbReference type="ARBA" id="ARBA00004141"/>
    </source>
</evidence>
<dbReference type="Pfam" id="PF01061">
    <property type="entry name" value="ABC2_membrane"/>
    <property type="match status" value="1"/>
</dbReference>
<keyword evidence="9" id="KW-1185">Reference proteome</keyword>
<evidence type="ECO:0000256" key="2">
    <source>
        <dbReference type="ARBA" id="ARBA00022448"/>
    </source>
</evidence>
<feature type="transmembrane region" description="Helical" evidence="6">
    <location>
        <begin position="233"/>
        <end position="254"/>
    </location>
</feature>
<name>A0A9P9AKC4_9HYPO</name>
<sequence length="364" mass="41468">MLEVIGAAPGAHTDINWPGIWRQSREYQAVQDELRRLVAESQSSTQNSKATHTEFAAPFSTQFWEVTKRAVQQYWRSPAYLYSKAFLSCGAVSYHPSTLYDDKYSRRSPEPNVRGVHLPYCFQPQLVDQILPIFVSQRTMYEARERPSKAYSWMAFLGANFLIEALWNSLMGVFSFILWYYPIGLYRNARHTNAVHSRGATVFLFVWVFFLFSSSFAHLVIAGMDSHEVAGGLVGLMTILMFSFCGVIAGPHALPRFWIFMYRVNPFTYFVEGFLGTALADAPASCDDNDYISMAGGFVADPDAADSDLCEYCAISETNRFLKLVNINFDNRWRNFGIMWVFIIFNIFAAAGLYWLARVPKRVA</sequence>
<feature type="transmembrane region" description="Helical" evidence="6">
    <location>
        <begin position="153"/>
        <end position="181"/>
    </location>
</feature>
<dbReference type="InterPro" id="IPR013525">
    <property type="entry name" value="ABC2_TM"/>
</dbReference>
<feature type="transmembrane region" description="Helical" evidence="6">
    <location>
        <begin position="201"/>
        <end position="221"/>
    </location>
</feature>
<accession>A0A9P9AKC4</accession>